<reference evidence="1 2" key="1">
    <citation type="journal article" date="2015" name="Antonie Van Leeuwenhoek">
        <title>Prauserella endophytica sp. nov., an endophytic actinobacterium isolated from Tamarix taklamakanensis.</title>
        <authorList>
            <person name="Liu J.M."/>
            <person name="Habden X."/>
            <person name="Guo L."/>
            <person name="Tuo L."/>
            <person name="Jiang Z.K."/>
            <person name="Liu S.W."/>
            <person name="Liu X.F."/>
            <person name="Chen L."/>
            <person name="Li R.F."/>
            <person name="Zhang Y.Q."/>
            <person name="Sun C.H."/>
        </authorList>
    </citation>
    <scope>NUCLEOTIDE SEQUENCE [LARGE SCALE GENOMIC DNA]</scope>
    <source>
        <strain evidence="1 2">CGMCC 4.7182</strain>
    </source>
</reference>
<keyword evidence="2" id="KW-1185">Reference proteome</keyword>
<comment type="caution">
    <text evidence="1">The sequence shown here is derived from an EMBL/GenBank/DDBJ whole genome shotgun (WGS) entry which is preliminary data.</text>
</comment>
<dbReference type="Proteomes" id="UP000309992">
    <property type="component" value="Unassembled WGS sequence"/>
</dbReference>
<accession>A0ABY2RZW7</accession>
<gene>
    <name evidence="1" type="ORF">FCN18_23670</name>
</gene>
<evidence type="ECO:0000313" key="2">
    <source>
        <dbReference type="Proteomes" id="UP000309992"/>
    </source>
</evidence>
<evidence type="ECO:0008006" key="3">
    <source>
        <dbReference type="Google" id="ProtNLM"/>
    </source>
</evidence>
<evidence type="ECO:0000313" key="1">
    <source>
        <dbReference type="EMBL" id="TKG66915.1"/>
    </source>
</evidence>
<dbReference type="EMBL" id="SWMS01000014">
    <property type="protein sequence ID" value="TKG66915.1"/>
    <property type="molecule type" value="Genomic_DNA"/>
</dbReference>
<protein>
    <recommendedName>
        <fullName evidence="3">HK97 gp10 family phage protein</fullName>
    </recommendedName>
</protein>
<name>A0ABY2RZW7_9PSEU</name>
<dbReference type="RefSeq" id="WP_112275426.1">
    <property type="nucleotide sequence ID" value="NZ_SWMS01000014.1"/>
</dbReference>
<organism evidence="1 2">
    <name type="scientific">Prauserella endophytica</name>
    <dbReference type="NCBI Taxonomy" id="1592324"/>
    <lineage>
        <taxon>Bacteria</taxon>
        <taxon>Bacillati</taxon>
        <taxon>Actinomycetota</taxon>
        <taxon>Actinomycetes</taxon>
        <taxon>Pseudonocardiales</taxon>
        <taxon>Pseudonocardiaceae</taxon>
        <taxon>Prauserella</taxon>
        <taxon>Prauserella coralliicola group</taxon>
    </lineage>
</organism>
<sequence length="112" mass="12569">MSLNIPDDDLVLEAFRRGGREAMEELSRLSGAEVPLDQGDLDRSRKVTIVDTPDGFEGAVSYDTVYAARQHEEITWQHDTGRKAKYLGDPFRLNEQRLQQHIADAVKDVLGG</sequence>
<proteinExistence type="predicted"/>